<keyword evidence="2" id="KW-1185">Reference proteome</keyword>
<dbReference type="OrthoDB" id="9134483at2"/>
<dbReference type="HOGENOM" id="CLU_148694_0_0_4"/>
<evidence type="ECO:0000313" key="1">
    <source>
        <dbReference type="EMBL" id="CEN56536.1"/>
    </source>
</evidence>
<sequence length="146" mass="16485">MKKFFLLLVLLIALGFGAKFYFAKPELAPISVLSCADITQSCGNEVFTVQFAEAPQVMKPLHLNLHLNRAEAVKNIHVDFAMQDMEMGLNRYRLIQVNQSGDWKTEVTLPICMQGRSDWNMLLEIEAGNGIQRLQLPFSVMANRAN</sequence>
<organism evidence="1 2">
    <name type="scientific">Candidatus Methylopumilus turicensis</name>
    <dbReference type="NCBI Taxonomy" id="1581680"/>
    <lineage>
        <taxon>Bacteria</taxon>
        <taxon>Pseudomonadati</taxon>
        <taxon>Pseudomonadota</taxon>
        <taxon>Betaproteobacteria</taxon>
        <taxon>Nitrosomonadales</taxon>
        <taxon>Methylophilaceae</taxon>
        <taxon>Candidatus Methylopumilus</taxon>
    </lineage>
</organism>
<reference evidence="2" key="1">
    <citation type="submission" date="2014-12" db="EMBL/GenBank/DDBJ databases">
        <authorList>
            <person name="Salcher M.M."/>
        </authorList>
    </citation>
    <scope>NUCLEOTIDE SEQUENCE [LARGE SCALE GENOMIC DNA]</scope>
    <source>
        <strain evidence="2">MMS-10A-171</strain>
    </source>
</reference>
<dbReference type="KEGG" id="mbac:BN1209_1499"/>
<evidence type="ECO:0000313" key="2">
    <source>
        <dbReference type="Proteomes" id="UP000056322"/>
    </source>
</evidence>
<protein>
    <recommendedName>
        <fullName evidence="3">YtkA-like domain-containing protein</fullName>
    </recommendedName>
</protein>
<dbReference type="Proteomes" id="UP000056322">
    <property type="component" value="Chromosome 1"/>
</dbReference>
<proteinExistence type="predicted"/>
<name>A0A0B7IWC8_9PROT</name>
<gene>
    <name evidence="1" type="ORF">BN1209_1499</name>
</gene>
<dbReference type="RefSeq" id="WP_045751613.1">
    <property type="nucleotide sequence ID" value="NZ_LN794158.1"/>
</dbReference>
<dbReference type="EMBL" id="LN794158">
    <property type="protein sequence ID" value="CEN56536.1"/>
    <property type="molecule type" value="Genomic_DNA"/>
</dbReference>
<evidence type="ECO:0008006" key="3">
    <source>
        <dbReference type="Google" id="ProtNLM"/>
    </source>
</evidence>
<dbReference type="AlphaFoldDB" id="A0A0B7IWC8"/>
<dbReference type="STRING" id="1581680.BN1209_1499"/>
<accession>A0A0B7IWC8</accession>